<dbReference type="Pfam" id="PF01381">
    <property type="entry name" value="HTH_3"/>
    <property type="match status" value="1"/>
</dbReference>
<dbReference type="InterPro" id="IPR010982">
    <property type="entry name" value="Lambda_DNA-bd_dom_sf"/>
</dbReference>
<accession>A0A840PWS6</accession>
<name>A0A840PWS6_9PSEU</name>
<dbReference type="EMBL" id="JACHIW010000001">
    <property type="protein sequence ID" value="MBB5154742.1"/>
    <property type="molecule type" value="Genomic_DNA"/>
</dbReference>
<gene>
    <name evidence="2" type="ORF">BJ970_002276</name>
</gene>
<proteinExistence type="predicted"/>
<dbReference type="AlphaFoldDB" id="A0A840PWS6"/>
<dbReference type="SMART" id="SM00530">
    <property type="entry name" value="HTH_XRE"/>
    <property type="match status" value="1"/>
</dbReference>
<keyword evidence="3" id="KW-1185">Reference proteome</keyword>
<dbReference type="InterPro" id="IPR001387">
    <property type="entry name" value="Cro/C1-type_HTH"/>
</dbReference>
<evidence type="ECO:0000313" key="3">
    <source>
        <dbReference type="Proteomes" id="UP000584374"/>
    </source>
</evidence>
<dbReference type="GO" id="GO:0003677">
    <property type="term" value="F:DNA binding"/>
    <property type="evidence" value="ECO:0007669"/>
    <property type="project" value="InterPro"/>
</dbReference>
<dbReference type="PROSITE" id="PS50943">
    <property type="entry name" value="HTH_CROC1"/>
    <property type="match status" value="1"/>
</dbReference>
<protein>
    <submittedName>
        <fullName evidence="2">Transcriptional regulator with XRE-family HTH domain</fullName>
    </submittedName>
</protein>
<evidence type="ECO:0000313" key="2">
    <source>
        <dbReference type="EMBL" id="MBB5154742.1"/>
    </source>
</evidence>
<feature type="domain" description="HTH cro/C1-type" evidence="1">
    <location>
        <begin position="14"/>
        <end position="68"/>
    </location>
</feature>
<dbReference type="Pfam" id="PF19054">
    <property type="entry name" value="DUF5753"/>
    <property type="match status" value="1"/>
</dbReference>
<dbReference type="InterPro" id="IPR043917">
    <property type="entry name" value="DUF5753"/>
</dbReference>
<dbReference type="SUPFAM" id="SSF47413">
    <property type="entry name" value="lambda repressor-like DNA-binding domains"/>
    <property type="match status" value="1"/>
</dbReference>
<dbReference type="Proteomes" id="UP000584374">
    <property type="component" value="Unassembled WGS sequence"/>
</dbReference>
<organism evidence="2 3">
    <name type="scientific">Saccharopolyspora phatthalungensis</name>
    <dbReference type="NCBI Taxonomy" id="664693"/>
    <lineage>
        <taxon>Bacteria</taxon>
        <taxon>Bacillati</taxon>
        <taxon>Actinomycetota</taxon>
        <taxon>Actinomycetes</taxon>
        <taxon>Pseudonocardiales</taxon>
        <taxon>Pseudonocardiaceae</taxon>
        <taxon>Saccharopolyspora</taxon>
    </lineage>
</organism>
<dbReference type="CDD" id="cd00093">
    <property type="entry name" value="HTH_XRE"/>
    <property type="match status" value="1"/>
</dbReference>
<reference evidence="2 3" key="1">
    <citation type="submission" date="2020-08" db="EMBL/GenBank/DDBJ databases">
        <title>Sequencing the genomes of 1000 actinobacteria strains.</title>
        <authorList>
            <person name="Klenk H.-P."/>
        </authorList>
    </citation>
    <scope>NUCLEOTIDE SEQUENCE [LARGE SCALE GENOMIC DNA]</scope>
    <source>
        <strain evidence="2 3">DSM 45584</strain>
    </source>
</reference>
<sequence length="282" mass="31124">MATTPKGRALGIALRKVRKECGITLRELASMIGRHSGEISRWENAERPLTPERVAQILTALGVNGERFQEIVALAYDSKNPPWVATTLPEREQQLSALIEFEQTATLITAVAPLLVPGLLQDRGYIQAIMSAGGVPPSEIPTRIAIRVGRRDAITRAQPVRFVGLIGEAVLHQVVGSRKVMAQQLRHLGEMNGRPNVSLRVIPYKSGWHPALEGAFTLIDSDNATPIVQLENRRSTLLLHEEDDVSAYQEAIEQLQSAALNEHDSIKLISGVFERLEKNRDT</sequence>
<comment type="caution">
    <text evidence="2">The sequence shown here is derived from an EMBL/GenBank/DDBJ whole genome shotgun (WGS) entry which is preliminary data.</text>
</comment>
<evidence type="ECO:0000259" key="1">
    <source>
        <dbReference type="PROSITE" id="PS50943"/>
    </source>
</evidence>
<dbReference type="Gene3D" id="1.10.260.40">
    <property type="entry name" value="lambda repressor-like DNA-binding domains"/>
    <property type="match status" value="1"/>
</dbReference>
<dbReference type="RefSeq" id="WP_184726214.1">
    <property type="nucleotide sequence ID" value="NZ_JACHIW010000001.1"/>
</dbReference>